<dbReference type="EMBL" id="HADX01013124">
    <property type="protein sequence ID" value="SBP35356.1"/>
    <property type="molecule type" value="Transcribed_RNA"/>
</dbReference>
<organism evidence="1">
    <name type="scientific">Iconisemion striatum</name>
    <dbReference type="NCBI Taxonomy" id="60296"/>
    <lineage>
        <taxon>Eukaryota</taxon>
        <taxon>Metazoa</taxon>
        <taxon>Chordata</taxon>
        <taxon>Craniata</taxon>
        <taxon>Vertebrata</taxon>
        <taxon>Euteleostomi</taxon>
        <taxon>Actinopterygii</taxon>
        <taxon>Neopterygii</taxon>
        <taxon>Teleostei</taxon>
        <taxon>Neoteleostei</taxon>
        <taxon>Acanthomorphata</taxon>
        <taxon>Ovalentaria</taxon>
        <taxon>Atherinomorphae</taxon>
        <taxon>Cyprinodontiformes</taxon>
        <taxon>Nothobranchiidae</taxon>
        <taxon>Iconisemion</taxon>
    </lineage>
</organism>
<reference evidence="1" key="1">
    <citation type="submission" date="2016-05" db="EMBL/GenBank/DDBJ databases">
        <authorList>
            <person name="Lavstsen T."/>
            <person name="Jespersen J.S."/>
        </authorList>
    </citation>
    <scope>NUCLEOTIDE SEQUENCE</scope>
    <source>
        <tissue evidence="1">Brain</tissue>
    </source>
</reference>
<gene>
    <name evidence="1" type="primary">HRH2</name>
</gene>
<name>A0A1A7YZ00_9TELE</name>
<feature type="non-terminal residue" evidence="1">
    <location>
        <position position="1"/>
    </location>
</feature>
<evidence type="ECO:0000313" key="1">
    <source>
        <dbReference type="EMBL" id="SBP35356.1"/>
    </source>
</evidence>
<keyword evidence="1" id="KW-0675">Receptor</keyword>
<feature type="non-terminal residue" evidence="1">
    <location>
        <position position="87"/>
    </location>
</feature>
<sequence>VLVTLFHIIHRAGSKGASRPWDSTRIPYCVVAGLHQLSPQPLPLWSPEQGLQVSIHPPTEMPDPCVHWLEKSTAVSHGYARERLTEM</sequence>
<accession>A0A1A7YZ00</accession>
<proteinExistence type="predicted"/>
<reference evidence="1" key="2">
    <citation type="submission" date="2016-06" db="EMBL/GenBank/DDBJ databases">
        <title>The genome of a short-lived fish provides insights into sex chromosome evolution and the genetic control of aging.</title>
        <authorList>
            <person name="Reichwald K."/>
            <person name="Felder M."/>
            <person name="Petzold A."/>
            <person name="Koch P."/>
            <person name="Groth M."/>
            <person name="Platzer M."/>
        </authorList>
    </citation>
    <scope>NUCLEOTIDE SEQUENCE</scope>
    <source>
        <tissue evidence="1">Brain</tissue>
    </source>
</reference>
<protein>
    <submittedName>
        <fullName evidence="1">Histamine receptor H2</fullName>
    </submittedName>
</protein>
<dbReference type="AlphaFoldDB" id="A0A1A7YZ00"/>